<evidence type="ECO:0000313" key="3">
    <source>
        <dbReference type="Proteomes" id="UP000239706"/>
    </source>
</evidence>
<evidence type="ECO:0000256" key="1">
    <source>
        <dbReference type="SAM" id="Phobius"/>
    </source>
</evidence>
<dbReference type="EMBL" id="PVXO01000053">
    <property type="protein sequence ID" value="PRR78017.1"/>
    <property type="molecule type" value="Genomic_DNA"/>
</dbReference>
<sequence length="354" mass="39463">MKRIGTVTSAIGFIFIGIWMILRNVDKALAKQFFNWWPITIVLFGIEIIFFYGRKRGNEEIGFNFLIVPVFIAFLIINVFVRLGNDINFLNNGIKIDLKDFNIDSNDTKKIRCEKSLNAIGNSLNFNTRNGDINVKKSADGEIKFDLIVYVDKNKNINNYDLKENNLNEGLKVGINESYVRGVKGDIYVPDGYKVIMNINNIKLEGESNLSAVEWDIKGDNGTLTIPGGNSLILNMDNVKFDGKNIKTAKVRVDNGSVDFKGDLQQCNIQVDNGKVDIENKVCKDINVDVNMGVVEMKTSDSNMNVNLDVSQGKCSLNDDTRVNSGLIKPLGQGTGKLNMKVKSGTIKVSNQGW</sequence>
<name>A0A2T0B2M2_9CLOT</name>
<organism evidence="2 3">
    <name type="scientific">Clostridium liquoris</name>
    <dbReference type="NCBI Taxonomy" id="1289519"/>
    <lineage>
        <taxon>Bacteria</taxon>
        <taxon>Bacillati</taxon>
        <taxon>Bacillota</taxon>
        <taxon>Clostridia</taxon>
        <taxon>Eubacteriales</taxon>
        <taxon>Clostridiaceae</taxon>
        <taxon>Clostridium</taxon>
    </lineage>
</organism>
<comment type="caution">
    <text evidence="2">The sequence shown here is derived from an EMBL/GenBank/DDBJ whole genome shotgun (WGS) entry which is preliminary data.</text>
</comment>
<feature type="transmembrane region" description="Helical" evidence="1">
    <location>
        <begin position="61"/>
        <end position="81"/>
    </location>
</feature>
<proteinExistence type="predicted"/>
<keyword evidence="1" id="KW-0812">Transmembrane</keyword>
<dbReference type="OrthoDB" id="1890104at2"/>
<keyword evidence="1" id="KW-1133">Transmembrane helix</keyword>
<dbReference type="Proteomes" id="UP000239706">
    <property type="component" value="Unassembled WGS sequence"/>
</dbReference>
<reference evidence="2 3" key="1">
    <citation type="submission" date="2018-03" db="EMBL/GenBank/DDBJ databases">
        <title>Genome sequence of Clostridium liquoris DSM 100320.</title>
        <authorList>
            <person name="Poehlein A."/>
            <person name="Daniel R."/>
        </authorList>
    </citation>
    <scope>NUCLEOTIDE SEQUENCE [LARGE SCALE GENOMIC DNA]</scope>
    <source>
        <strain evidence="2 3">DSM 100320</strain>
    </source>
</reference>
<accession>A0A2T0B2M2</accession>
<evidence type="ECO:0000313" key="2">
    <source>
        <dbReference type="EMBL" id="PRR78017.1"/>
    </source>
</evidence>
<keyword evidence="1" id="KW-0472">Membrane</keyword>
<feature type="transmembrane region" description="Helical" evidence="1">
    <location>
        <begin position="5"/>
        <end position="22"/>
    </location>
</feature>
<feature type="transmembrane region" description="Helical" evidence="1">
    <location>
        <begin position="34"/>
        <end position="52"/>
    </location>
</feature>
<dbReference type="AlphaFoldDB" id="A0A2T0B2M2"/>
<keyword evidence="3" id="KW-1185">Reference proteome</keyword>
<protein>
    <recommendedName>
        <fullName evidence="4">Adhesin domain-containing protein</fullName>
    </recommendedName>
</protein>
<dbReference type="RefSeq" id="WP_106064106.1">
    <property type="nucleotide sequence ID" value="NZ_PVXO01000053.1"/>
</dbReference>
<gene>
    <name evidence="2" type="ORF">CLLI_20240</name>
</gene>
<evidence type="ECO:0008006" key="4">
    <source>
        <dbReference type="Google" id="ProtNLM"/>
    </source>
</evidence>